<comment type="subcellular location">
    <subcellularLocation>
        <location evidence="1">Nucleus</location>
    </subcellularLocation>
</comment>
<feature type="compositionally biased region" description="Basic residues" evidence="6">
    <location>
        <begin position="1125"/>
        <end position="1144"/>
    </location>
</feature>
<dbReference type="PANTHER" id="PTHR12663">
    <property type="entry name" value="ANDROGEN INDUCED INHIBITOR OF PROLIFERATION AS3 / PDS5-RELATED"/>
    <property type="match status" value="1"/>
</dbReference>
<evidence type="ECO:0008006" key="9">
    <source>
        <dbReference type="Google" id="ProtNLM"/>
    </source>
</evidence>
<evidence type="ECO:0000256" key="5">
    <source>
        <dbReference type="ARBA" id="ARBA00023306"/>
    </source>
</evidence>
<comment type="caution">
    <text evidence="7">The sequence shown here is derived from an EMBL/GenBank/DDBJ whole genome shotgun (WGS) entry which is preliminary data.</text>
</comment>
<evidence type="ECO:0000256" key="1">
    <source>
        <dbReference type="ARBA" id="ARBA00004123"/>
    </source>
</evidence>
<keyword evidence="5" id="KW-0131">Cell cycle</keyword>
<evidence type="ECO:0000256" key="3">
    <source>
        <dbReference type="ARBA" id="ARBA00022776"/>
    </source>
</evidence>
<feature type="compositionally biased region" description="Acidic residues" evidence="6">
    <location>
        <begin position="1148"/>
        <end position="1172"/>
    </location>
</feature>
<keyword evidence="4" id="KW-0539">Nucleus</keyword>
<name>A0A9P6DUA2_9AGAM</name>
<dbReference type="GO" id="GO:0006281">
    <property type="term" value="P:DNA repair"/>
    <property type="evidence" value="ECO:0007669"/>
    <property type="project" value="TreeGrafter"/>
</dbReference>
<dbReference type="AlphaFoldDB" id="A0A9P6DUA2"/>
<evidence type="ECO:0000256" key="2">
    <source>
        <dbReference type="ARBA" id="ARBA00022618"/>
    </source>
</evidence>
<dbReference type="InterPro" id="IPR039776">
    <property type="entry name" value="Pds5"/>
</dbReference>
<dbReference type="CDD" id="cd19953">
    <property type="entry name" value="PDS5"/>
    <property type="match status" value="1"/>
</dbReference>
<protein>
    <recommendedName>
        <fullName evidence="9">Sister chromatid cohesion protein PDS5</fullName>
    </recommendedName>
</protein>
<dbReference type="Proteomes" id="UP000886523">
    <property type="component" value="Unassembled WGS sequence"/>
</dbReference>
<evidence type="ECO:0000256" key="6">
    <source>
        <dbReference type="SAM" id="MobiDB-lite"/>
    </source>
</evidence>
<keyword evidence="2" id="KW-0132">Cell division</keyword>
<evidence type="ECO:0000313" key="7">
    <source>
        <dbReference type="EMBL" id="KAF9515136.1"/>
    </source>
</evidence>
<feature type="compositionally biased region" description="Basic and acidic residues" evidence="6">
    <location>
        <begin position="1180"/>
        <end position="1200"/>
    </location>
</feature>
<dbReference type="GO" id="GO:0000785">
    <property type="term" value="C:chromatin"/>
    <property type="evidence" value="ECO:0007669"/>
    <property type="project" value="TreeGrafter"/>
</dbReference>
<dbReference type="GO" id="GO:0007064">
    <property type="term" value="P:mitotic sister chromatid cohesion"/>
    <property type="evidence" value="ECO:0007669"/>
    <property type="project" value="InterPro"/>
</dbReference>
<dbReference type="SUPFAM" id="SSF48371">
    <property type="entry name" value="ARM repeat"/>
    <property type="match status" value="2"/>
</dbReference>
<dbReference type="Gene3D" id="1.25.10.10">
    <property type="entry name" value="Leucine-rich Repeat Variant"/>
    <property type="match status" value="2"/>
</dbReference>
<dbReference type="Pfam" id="PF20168">
    <property type="entry name" value="PDS5"/>
    <property type="match status" value="1"/>
</dbReference>
<sequence length="1222" mass="137653">MVSQRVMPQLQSLKFKEKLLGKTQSSDALIKKIKTLHSEMSMMDQDTVNTKSLATVSKDLISQQIMLHRDKGVKAYAACCLADLLRLYAPDAPYTAHELRDIFQFFFRQLITGLKGTDSPWFSEYVYLLESMASIKTVCLIPDLPHGDDLTSEVFRDFFELVKYDLSKKVELFMSDILVALIEESPSLPSGILDILLAQFTSKAARLDYPTYRLAVDVCKSTSDRLQGLVAQYFTDVIVQHDTEIDEKDDVKAAHELIIQLNRSCPALLNNVIPQLGEELAVDDVALRTMATQTLGEMFSEIAGEELAKKYPATWKAWVTRTRDKSTAVRVAFIEACRRLLSHHNSLSIEIESALQSKMLDMEEKVRAATCKIFSQLDYETALHHISVELLKALSDRIMDKKTSVQHESLNSLGQLFRLAYPEIEANDPAAVAQFAWIPSEILRAAVRGDADIKLGAETTLSQYVLPLPTKSEDESVWTDQLLVIMRHLDHHGSQALLSLSPIQGRRPLLLQSFVDACTDFNGGIIDENEEKITARFNSAVQQLSVRFPDPIKAAEDLRTFAKLNETRLYKLMTLCMDPQTDLRTLVKSMNEFSRRIEQASPSIHDTLTGLLRRSSLHFINQSSIPTLVRRVQRHDNDPEGRDNATKILEHISKHCPAIFKAHVGEFSKALSDEENVALVGVCLRALGAVARWNETCAPSDKRTIDKAMRYVSSQHGSLAKFATRLIAHTKNKAILCEQVVEKITRNLRIVDDHCLEAHLCVLAEIARSAPDAFEGKSDVIIAFLIKEVLVISPPRDEVNLEEEWAEGEEAPREARLKIAAVKICVNRCLSHAGLPSARDVVEPVLKLLFAILDNMGTTKPNLEDHAQVKARLRLQASHSLLKLATNRLYSSAIGQQFINVALTMQDQSFQVRMGFLTKLITYLQDRTLHPQYHIILFLTALDPEEEIVMRARHFVVAYMQRSPAEIRLTNFEMTLPRLLYLIALHPDFSMELESLKDTSDYLDLYFDIILTADNIHLLTFLAQKVKSVRVESHTKSENLYAVSELAQHKIRTRALRHSWSTNAYPGKISMPSDIFRALPSSEVAAKIQKTVYLPEEKIEWLDQQSKLTHVKPVAKTRTGTITGTRKRKSPNVKARRRTKRRKKASEEDSSSEVDPDSDGEDSEDPIEEDTELPSSPPAKTDDPDEGMHSDDVPTKDTKLGRGAPRKAKTLAAQTTKRRSGK</sequence>
<dbReference type="OrthoDB" id="200660at2759"/>
<organism evidence="7 8">
    <name type="scientific">Hydnum rufescens UP504</name>
    <dbReference type="NCBI Taxonomy" id="1448309"/>
    <lineage>
        <taxon>Eukaryota</taxon>
        <taxon>Fungi</taxon>
        <taxon>Dikarya</taxon>
        <taxon>Basidiomycota</taxon>
        <taxon>Agaricomycotina</taxon>
        <taxon>Agaricomycetes</taxon>
        <taxon>Cantharellales</taxon>
        <taxon>Hydnaceae</taxon>
        <taxon>Hydnum</taxon>
    </lineage>
</organism>
<dbReference type="InterPro" id="IPR016024">
    <property type="entry name" value="ARM-type_fold"/>
</dbReference>
<dbReference type="InterPro" id="IPR011989">
    <property type="entry name" value="ARM-like"/>
</dbReference>
<dbReference type="GO" id="GO:0005634">
    <property type="term" value="C:nucleus"/>
    <property type="evidence" value="ECO:0007669"/>
    <property type="project" value="UniProtKB-SubCell"/>
</dbReference>
<keyword evidence="8" id="KW-1185">Reference proteome</keyword>
<dbReference type="EMBL" id="MU128953">
    <property type="protein sequence ID" value="KAF9515136.1"/>
    <property type="molecule type" value="Genomic_DNA"/>
</dbReference>
<evidence type="ECO:0000256" key="4">
    <source>
        <dbReference type="ARBA" id="ARBA00023242"/>
    </source>
</evidence>
<accession>A0A9P6DUA2</accession>
<proteinExistence type="predicted"/>
<gene>
    <name evidence="7" type="ORF">BS47DRAFT_1328435</name>
</gene>
<feature type="region of interest" description="Disordered" evidence="6">
    <location>
        <begin position="1112"/>
        <end position="1222"/>
    </location>
</feature>
<reference evidence="7" key="1">
    <citation type="journal article" date="2020" name="Nat. Commun.">
        <title>Large-scale genome sequencing of mycorrhizal fungi provides insights into the early evolution of symbiotic traits.</title>
        <authorList>
            <person name="Miyauchi S."/>
            <person name="Kiss E."/>
            <person name="Kuo A."/>
            <person name="Drula E."/>
            <person name="Kohler A."/>
            <person name="Sanchez-Garcia M."/>
            <person name="Morin E."/>
            <person name="Andreopoulos B."/>
            <person name="Barry K.W."/>
            <person name="Bonito G."/>
            <person name="Buee M."/>
            <person name="Carver A."/>
            <person name="Chen C."/>
            <person name="Cichocki N."/>
            <person name="Clum A."/>
            <person name="Culley D."/>
            <person name="Crous P.W."/>
            <person name="Fauchery L."/>
            <person name="Girlanda M."/>
            <person name="Hayes R.D."/>
            <person name="Keri Z."/>
            <person name="LaButti K."/>
            <person name="Lipzen A."/>
            <person name="Lombard V."/>
            <person name="Magnuson J."/>
            <person name="Maillard F."/>
            <person name="Murat C."/>
            <person name="Nolan M."/>
            <person name="Ohm R.A."/>
            <person name="Pangilinan J."/>
            <person name="Pereira M.F."/>
            <person name="Perotto S."/>
            <person name="Peter M."/>
            <person name="Pfister S."/>
            <person name="Riley R."/>
            <person name="Sitrit Y."/>
            <person name="Stielow J.B."/>
            <person name="Szollosi G."/>
            <person name="Zifcakova L."/>
            <person name="Stursova M."/>
            <person name="Spatafora J.W."/>
            <person name="Tedersoo L."/>
            <person name="Vaario L.M."/>
            <person name="Yamada A."/>
            <person name="Yan M."/>
            <person name="Wang P."/>
            <person name="Xu J."/>
            <person name="Bruns T."/>
            <person name="Baldrian P."/>
            <person name="Vilgalys R."/>
            <person name="Dunand C."/>
            <person name="Henrissat B."/>
            <person name="Grigoriev I.V."/>
            <person name="Hibbett D."/>
            <person name="Nagy L.G."/>
            <person name="Martin F.M."/>
        </authorList>
    </citation>
    <scope>NUCLEOTIDE SEQUENCE</scope>
    <source>
        <strain evidence="7">UP504</strain>
    </source>
</reference>
<dbReference type="PANTHER" id="PTHR12663:SF0">
    <property type="entry name" value="PRECOCIOUS DISSOCIATION OF SISTERS 5, ISOFORM A"/>
    <property type="match status" value="1"/>
</dbReference>
<dbReference type="GO" id="GO:0051301">
    <property type="term" value="P:cell division"/>
    <property type="evidence" value="ECO:0007669"/>
    <property type="project" value="UniProtKB-KW"/>
</dbReference>
<keyword evidence="3" id="KW-0498">Mitosis</keyword>
<evidence type="ECO:0000313" key="8">
    <source>
        <dbReference type="Proteomes" id="UP000886523"/>
    </source>
</evidence>